<dbReference type="InterPro" id="IPR023696">
    <property type="entry name" value="Ureohydrolase_dom_sf"/>
</dbReference>
<gene>
    <name evidence="3" type="ORF">CVIRNUC_005298</name>
</gene>
<dbReference type="Gene3D" id="3.40.800.20">
    <property type="entry name" value="Histone deacetylase domain"/>
    <property type="match status" value="1"/>
</dbReference>
<dbReference type="PANTHER" id="PTHR10625">
    <property type="entry name" value="HISTONE DEACETYLASE HDAC1-RELATED"/>
    <property type="match status" value="1"/>
</dbReference>
<keyword evidence="4" id="KW-1185">Reference proteome</keyword>
<reference evidence="3 4" key="1">
    <citation type="submission" date="2023-10" db="EMBL/GenBank/DDBJ databases">
        <authorList>
            <person name="Maclean D."/>
            <person name="Macfadyen A."/>
        </authorList>
    </citation>
    <scope>NUCLEOTIDE SEQUENCE [LARGE SCALE GENOMIC DNA]</scope>
</reference>
<dbReference type="PRINTS" id="PR01270">
    <property type="entry name" value="HDASUPER"/>
</dbReference>
<dbReference type="Proteomes" id="UP001314263">
    <property type="component" value="Unassembled WGS sequence"/>
</dbReference>
<proteinExistence type="predicted"/>
<dbReference type="GO" id="GO:0004407">
    <property type="term" value="F:histone deacetylase activity"/>
    <property type="evidence" value="ECO:0007669"/>
    <property type="project" value="InterPro"/>
</dbReference>
<dbReference type="CDD" id="cd09993">
    <property type="entry name" value="HDAC_classIV"/>
    <property type="match status" value="1"/>
</dbReference>
<dbReference type="GO" id="GO:0040029">
    <property type="term" value="P:epigenetic regulation of gene expression"/>
    <property type="evidence" value="ECO:0007669"/>
    <property type="project" value="TreeGrafter"/>
</dbReference>
<dbReference type="PANTHER" id="PTHR10625:SF23">
    <property type="entry name" value="HISTONE DEACETYLASE 11"/>
    <property type="match status" value="1"/>
</dbReference>
<dbReference type="EMBL" id="CAUYUE010000006">
    <property type="protein sequence ID" value="CAK0781151.1"/>
    <property type="molecule type" value="Genomic_DNA"/>
</dbReference>
<dbReference type="InterPro" id="IPR000286">
    <property type="entry name" value="HDACs"/>
</dbReference>
<dbReference type="SUPFAM" id="SSF52768">
    <property type="entry name" value="Arginase/deacetylase"/>
    <property type="match status" value="1"/>
</dbReference>
<name>A0AAV1I7T9_9CHLO</name>
<evidence type="ECO:0000256" key="1">
    <source>
        <dbReference type="ARBA" id="ARBA00022801"/>
    </source>
</evidence>
<dbReference type="AlphaFoldDB" id="A0AAV1I7T9"/>
<sequence>MGRCSRPDTAKAIQPHYKQLIGNLGAQALPIVYSDVYNIGFLGIERMHPFDSRKFGKVMRALQNEGFFNAEQLVAPTEATQEMLLDVHTQEYLDSINSSPAQIASICELGALGVLPNAVVQRNLNRPMRLHVAGTMLAVGLALEHGWSINLGGGMHHASYDTGGGWCVYDDWTLALRMLRRASQGRVQKALMIDLDVHQGNGHERDKLHFQDDDLYIFDMYNCQLWPADSKAKAAIDCDKPIVSGTGDAEYLARLAEGLAASFSKFSPDIVLYNAGTDILVGDPLGACKVSAEAVCKRDEMVFSAVLESGVPICMALSGGYAKDSAKVITQCLSHLFNKFQLIQKSSKL</sequence>
<dbReference type="GO" id="GO:0016787">
    <property type="term" value="F:hydrolase activity"/>
    <property type="evidence" value="ECO:0007669"/>
    <property type="project" value="UniProtKB-KW"/>
</dbReference>
<evidence type="ECO:0000313" key="4">
    <source>
        <dbReference type="Proteomes" id="UP001314263"/>
    </source>
</evidence>
<keyword evidence="1" id="KW-0378">Hydrolase</keyword>
<dbReference type="InterPro" id="IPR044150">
    <property type="entry name" value="HDAC_classIV"/>
</dbReference>
<feature type="domain" description="Histone deacetylase" evidence="2">
    <location>
        <begin position="48"/>
        <end position="329"/>
    </location>
</feature>
<accession>A0AAV1I7T9</accession>
<organism evidence="3 4">
    <name type="scientific">Coccomyxa viridis</name>
    <dbReference type="NCBI Taxonomy" id="1274662"/>
    <lineage>
        <taxon>Eukaryota</taxon>
        <taxon>Viridiplantae</taxon>
        <taxon>Chlorophyta</taxon>
        <taxon>core chlorophytes</taxon>
        <taxon>Trebouxiophyceae</taxon>
        <taxon>Trebouxiophyceae incertae sedis</taxon>
        <taxon>Coccomyxaceae</taxon>
        <taxon>Coccomyxa</taxon>
    </lineage>
</organism>
<dbReference type="Pfam" id="PF00850">
    <property type="entry name" value="Hist_deacetyl"/>
    <property type="match status" value="1"/>
</dbReference>
<dbReference type="GO" id="GO:0000118">
    <property type="term" value="C:histone deacetylase complex"/>
    <property type="evidence" value="ECO:0007669"/>
    <property type="project" value="TreeGrafter"/>
</dbReference>
<evidence type="ECO:0000313" key="3">
    <source>
        <dbReference type="EMBL" id="CAK0781151.1"/>
    </source>
</evidence>
<comment type="caution">
    <text evidence="3">The sequence shown here is derived from an EMBL/GenBank/DDBJ whole genome shotgun (WGS) entry which is preliminary data.</text>
</comment>
<evidence type="ECO:0000259" key="2">
    <source>
        <dbReference type="Pfam" id="PF00850"/>
    </source>
</evidence>
<dbReference type="InterPro" id="IPR037138">
    <property type="entry name" value="His_deacetylse_dom_sf"/>
</dbReference>
<dbReference type="InterPro" id="IPR023801">
    <property type="entry name" value="His_deacetylse_dom"/>
</dbReference>
<protein>
    <recommendedName>
        <fullName evidence="2">Histone deacetylase domain-containing protein</fullName>
    </recommendedName>
</protein>